<reference evidence="1" key="1">
    <citation type="submission" date="2022-11" db="EMBL/GenBank/DDBJ databases">
        <title>beta-Carotene-producing bacterium, Jeongeuplla avenae sp. nov., alleviates the salt stress of Arabidopsis seedlings.</title>
        <authorList>
            <person name="Jiang L."/>
            <person name="Lee J."/>
        </authorList>
    </citation>
    <scope>NUCLEOTIDE SEQUENCE</scope>
    <source>
        <strain evidence="1">DY_R2A_6</strain>
    </source>
</reference>
<dbReference type="Proteomes" id="UP001163223">
    <property type="component" value="Chromosome"/>
</dbReference>
<sequence length="214" mass="23797">MRPRGAWDWKAGLSEARIVKEQGLEAKVAAIVEPAIEQVGYRLVRVRLSNMNGATLQIMAERPDGTMTVEDCEAVSRAISPILDMDDPIDRAYHLEVSSPGIDRPLVRIGDFRLWAGHLMKLETNRLLNERKRFRGKVVEVTDTEFVLDRDQVAYGEERSVRIPFDAVGEARLVLTDDLIDASLKADKAARKARGEGESESEPGDADDAPSARN</sequence>
<name>A0ACD4NWU6_9HYPH</name>
<gene>
    <name evidence="1" type="primary">rimP</name>
    <name evidence="1" type="ORF">OXU80_01995</name>
</gene>
<evidence type="ECO:0000313" key="2">
    <source>
        <dbReference type="Proteomes" id="UP001163223"/>
    </source>
</evidence>
<evidence type="ECO:0000313" key="1">
    <source>
        <dbReference type="EMBL" id="WAJ31326.1"/>
    </source>
</evidence>
<proteinExistence type="predicted"/>
<organism evidence="1 2">
    <name type="scientific">Antarcticirhabdus aurantiaca</name>
    <dbReference type="NCBI Taxonomy" id="2606717"/>
    <lineage>
        <taxon>Bacteria</taxon>
        <taxon>Pseudomonadati</taxon>
        <taxon>Pseudomonadota</taxon>
        <taxon>Alphaproteobacteria</taxon>
        <taxon>Hyphomicrobiales</taxon>
        <taxon>Aurantimonadaceae</taxon>
        <taxon>Antarcticirhabdus</taxon>
    </lineage>
</organism>
<protein>
    <submittedName>
        <fullName evidence="1">Ribosome maturation factor RimP</fullName>
    </submittedName>
</protein>
<dbReference type="EMBL" id="CP113520">
    <property type="protein sequence ID" value="WAJ31326.1"/>
    <property type="molecule type" value="Genomic_DNA"/>
</dbReference>
<accession>A0ACD4NWU6</accession>
<keyword evidence="2" id="KW-1185">Reference proteome</keyword>